<proteinExistence type="predicted"/>
<evidence type="ECO:0000313" key="2">
    <source>
        <dbReference type="EMBL" id="TDO41913.1"/>
    </source>
</evidence>
<evidence type="ECO:0000313" key="3">
    <source>
        <dbReference type="Proteomes" id="UP000294901"/>
    </source>
</evidence>
<dbReference type="InterPro" id="IPR046151">
    <property type="entry name" value="DUF6153"/>
</dbReference>
<dbReference type="EMBL" id="SNWR01000001">
    <property type="protein sequence ID" value="TDO41913.1"/>
    <property type="molecule type" value="Genomic_DNA"/>
</dbReference>
<evidence type="ECO:0000256" key="1">
    <source>
        <dbReference type="SAM" id="Phobius"/>
    </source>
</evidence>
<comment type="caution">
    <text evidence="2">The sequence shown here is derived from an EMBL/GenBank/DDBJ whole genome shotgun (WGS) entry which is preliminary data.</text>
</comment>
<name>A0A4R6JYG9_9ACTN</name>
<keyword evidence="1" id="KW-0812">Transmembrane</keyword>
<dbReference type="Proteomes" id="UP000294901">
    <property type="component" value="Unassembled WGS sequence"/>
</dbReference>
<evidence type="ECO:0008006" key="4">
    <source>
        <dbReference type="Google" id="ProtNLM"/>
    </source>
</evidence>
<gene>
    <name evidence="2" type="ORF">C8E87_5673</name>
</gene>
<accession>A0A4R6JYG9</accession>
<protein>
    <recommendedName>
        <fullName evidence="4">DUF2946 family protein</fullName>
    </recommendedName>
</protein>
<keyword evidence="3" id="KW-1185">Reference proteome</keyword>
<organism evidence="2 3">
    <name type="scientific">Paractinoplanes brasiliensis</name>
    <dbReference type="NCBI Taxonomy" id="52695"/>
    <lineage>
        <taxon>Bacteria</taxon>
        <taxon>Bacillati</taxon>
        <taxon>Actinomycetota</taxon>
        <taxon>Actinomycetes</taxon>
        <taxon>Micromonosporales</taxon>
        <taxon>Micromonosporaceae</taxon>
        <taxon>Paractinoplanes</taxon>
    </lineage>
</organism>
<dbReference type="AlphaFoldDB" id="A0A4R6JYG9"/>
<reference evidence="2 3" key="1">
    <citation type="submission" date="2019-03" db="EMBL/GenBank/DDBJ databases">
        <title>Sequencing the genomes of 1000 actinobacteria strains.</title>
        <authorList>
            <person name="Klenk H.-P."/>
        </authorList>
    </citation>
    <scope>NUCLEOTIDE SEQUENCE [LARGE SCALE GENOMIC DNA]</scope>
    <source>
        <strain evidence="2 3">DSM 43805</strain>
    </source>
</reference>
<keyword evidence="1" id="KW-1133">Transmembrane helix</keyword>
<dbReference type="Pfam" id="PF19650">
    <property type="entry name" value="DUF6153"/>
    <property type="match status" value="1"/>
</dbReference>
<feature type="transmembrane region" description="Helical" evidence="1">
    <location>
        <begin position="87"/>
        <end position="108"/>
    </location>
</feature>
<keyword evidence="1" id="KW-0472">Membrane</keyword>
<sequence>MDAVTSTAATTVGRTARLALLLATALGLTLMHTLGHTGVRADPHPAMTGMSTAVAADAAGMLSAVVTAAQPCPDGHCDGHGGHGSGAWSACLAILTGLAVIMMLLWLLTAIGGHRLLPVPAVPRSLSPRAPPDRTTGLILASAAVLRI</sequence>